<dbReference type="Gene3D" id="3.40.50.720">
    <property type="entry name" value="NAD(P)-binding Rossmann-like Domain"/>
    <property type="match status" value="1"/>
</dbReference>
<dbReference type="PANTHER" id="PTHR43115:SF4">
    <property type="entry name" value="DEHYDROGENASE_REDUCTASE SDR FAMILY MEMBER 11"/>
    <property type="match status" value="1"/>
</dbReference>
<keyword evidence="2" id="KW-0560">Oxidoreductase</keyword>
<sequence>MANVEGKVVVITGASSGIGEATAKLLAANGAKVVLGARRDNRLKELKESIGQNCVYAVTDVTSLENVQDLGKLALDTFGRIDAWMNNAGIMPQSTLDKLHTDEWNQMIDVNIKGVLNGIATALPQMREQCAGHIINISSIAAHGINVGGAVYSATKAAVNMISETLRQEEAVAGSNVRVSIVSPGAIATELTQTITDTDLKGPFEELYDAFAISPERIAETILFALNQPEDVTVNEFIVRPSRQQP</sequence>
<dbReference type="PROSITE" id="PS00061">
    <property type="entry name" value="ADH_SHORT"/>
    <property type="match status" value="1"/>
</dbReference>
<reference evidence="5 6" key="1">
    <citation type="submission" date="2016-10" db="EMBL/GenBank/DDBJ databases">
        <title>The whole genome sequencing and assembly of Bacillus simplex DSM 1321 strain.</title>
        <authorList>
            <person name="Park M.-K."/>
            <person name="Lee Y.-J."/>
            <person name="Yi H."/>
            <person name="Bahn Y.-S."/>
            <person name="Kim J.F."/>
            <person name="Lee D.-W."/>
        </authorList>
    </citation>
    <scope>NUCLEOTIDE SEQUENCE [LARGE SCALE GENOMIC DNA]</scope>
    <source>
        <strain evidence="5 6">DSM 1321</strain>
    </source>
</reference>
<evidence type="ECO:0000259" key="4">
    <source>
        <dbReference type="SMART" id="SM00822"/>
    </source>
</evidence>
<dbReference type="SUPFAM" id="SSF51735">
    <property type="entry name" value="NAD(P)-binding Rossmann-fold domains"/>
    <property type="match status" value="1"/>
</dbReference>
<proteinExistence type="inferred from homology"/>
<dbReference type="OrthoDB" id="9775296at2"/>
<dbReference type="EMBL" id="CP017704">
    <property type="protein sequence ID" value="ASS97031.1"/>
    <property type="molecule type" value="Genomic_DNA"/>
</dbReference>
<protein>
    <submittedName>
        <fullName evidence="5">Oxidoreductase</fullName>
    </submittedName>
</protein>
<dbReference type="InterPro" id="IPR002347">
    <property type="entry name" value="SDR_fam"/>
</dbReference>
<evidence type="ECO:0000256" key="1">
    <source>
        <dbReference type="ARBA" id="ARBA00006484"/>
    </source>
</evidence>
<dbReference type="PANTHER" id="PTHR43115">
    <property type="entry name" value="DEHYDROGENASE/REDUCTASE SDR FAMILY MEMBER 11"/>
    <property type="match status" value="1"/>
</dbReference>
<organism evidence="5 6">
    <name type="scientific">Peribacillus simplex NBRC 15720 = DSM 1321</name>
    <dbReference type="NCBI Taxonomy" id="1349754"/>
    <lineage>
        <taxon>Bacteria</taxon>
        <taxon>Bacillati</taxon>
        <taxon>Bacillota</taxon>
        <taxon>Bacilli</taxon>
        <taxon>Bacillales</taxon>
        <taxon>Bacillaceae</taxon>
        <taxon>Peribacillus</taxon>
    </lineage>
</organism>
<dbReference type="InterPro" id="IPR020904">
    <property type="entry name" value="Sc_DH/Rdtase_CS"/>
</dbReference>
<dbReference type="RefSeq" id="WP_063233794.1">
    <property type="nucleotide sequence ID" value="NZ_BCVO01000012.1"/>
</dbReference>
<dbReference type="InterPro" id="IPR036291">
    <property type="entry name" value="NAD(P)-bd_dom_sf"/>
</dbReference>
<evidence type="ECO:0000313" key="5">
    <source>
        <dbReference type="EMBL" id="ASS97031.1"/>
    </source>
</evidence>
<name>A0A223EP85_9BACI</name>
<dbReference type="InterPro" id="IPR057326">
    <property type="entry name" value="KR_dom"/>
</dbReference>
<gene>
    <name evidence="5" type="ORF">BS1321_25915</name>
</gene>
<dbReference type="Pfam" id="PF00106">
    <property type="entry name" value="adh_short"/>
    <property type="match status" value="1"/>
</dbReference>
<dbReference type="GeneID" id="56476233"/>
<dbReference type="CDD" id="cd05233">
    <property type="entry name" value="SDR_c"/>
    <property type="match status" value="1"/>
</dbReference>
<accession>A0A223EP85</accession>
<feature type="domain" description="Ketoreductase" evidence="4">
    <location>
        <begin position="7"/>
        <end position="190"/>
    </location>
</feature>
<evidence type="ECO:0000256" key="2">
    <source>
        <dbReference type="ARBA" id="ARBA00023002"/>
    </source>
</evidence>
<dbReference type="PRINTS" id="PR00080">
    <property type="entry name" value="SDRFAMILY"/>
</dbReference>
<dbReference type="PRINTS" id="PR00081">
    <property type="entry name" value="GDHRDH"/>
</dbReference>
<evidence type="ECO:0000313" key="6">
    <source>
        <dbReference type="Proteomes" id="UP000214618"/>
    </source>
</evidence>
<dbReference type="AlphaFoldDB" id="A0A223EP85"/>
<dbReference type="FunFam" id="3.40.50.720:FF:000047">
    <property type="entry name" value="NADP-dependent L-serine/L-allo-threonine dehydrogenase"/>
    <property type="match status" value="1"/>
</dbReference>
<dbReference type="GO" id="GO:0016616">
    <property type="term" value="F:oxidoreductase activity, acting on the CH-OH group of donors, NAD or NADP as acceptor"/>
    <property type="evidence" value="ECO:0007669"/>
    <property type="project" value="UniProtKB-ARBA"/>
</dbReference>
<dbReference type="Proteomes" id="UP000214618">
    <property type="component" value="Chromosome"/>
</dbReference>
<comment type="similarity">
    <text evidence="1 3">Belongs to the short-chain dehydrogenases/reductases (SDR) family.</text>
</comment>
<evidence type="ECO:0000256" key="3">
    <source>
        <dbReference type="RuleBase" id="RU000363"/>
    </source>
</evidence>
<dbReference type="SMART" id="SM00822">
    <property type="entry name" value="PKS_KR"/>
    <property type="match status" value="1"/>
</dbReference>